<dbReference type="Proteomes" id="UP001233172">
    <property type="component" value="Unassembled WGS sequence"/>
</dbReference>
<reference evidence="2" key="2">
    <citation type="submission" date="2023-04" db="EMBL/GenBank/DDBJ databases">
        <authorList>
            <person name="Bu L."/>
            <person name="Lu L."/>
            <person name="Laidemitt M.R."/>
            <person name="Zhang S.M."/>
            <person name="Mutuku M."/>
            <person name="Mkoji G."/>
            <person name="Steinauer M."/>
            <person name="Loker E.S."/>
        </authorList>
    </citation>
    <scope>NUCLEOTIDE SEQUENCE</scope>
    <source>
        <strain evidence="2">KasaAsao</strain>
        <tissue evidence="2">Whole Snail</tissue>
    </source>
</reference>
<feature type="region of interest" description="Disordered" evidence="1">
    <location>
        <begin position="1116"/>
        <end position="1187"/>
    </location>
</feature>
<feature type="compositionally biased region" description="Basic and acidic residues" evidence="1">
    <location>
        <begin position="41"/>
        <end position="50"/>
    </location>
</feature>
<gene>
    <name evidence="2" type="ORF">Bpfe_019300</name>
</gene>
<feature type="region of interest" description="Disordered" evidence="1">
    <location>
        <begin position="109"/>
        <end position="155"/>
    </location>
</feature>
<feature type="region of interest" description="Disordered" evidence="1">
    <location>
        <begin position="559"/>
        <end position="587"/>
    </location>
</feature>
<dbReference type="EMBL" id="JASAOG010000106">
    <property type="protein sequence ID" value="KAK0051182.1"/>
    <property type="molecule type" value="Genomic_DNA"/>
</dbReference>
<feature type="region of interest" description="Disordered" evidence="1">
    <location>
        <begin position="1"/>
        <end position="93"/>
    </location>
</feature>
<comment type="caution">
    <text evidence="2">The sequence shown here is derived from an EMBL/GenBank/DDBJ whole genome shotgun (WGS) entry which is preliminary data.</text>
</comment>
<sequence length="1245" mass="138887">MSSSPVSSFFTRFRRDKSKEQKDPKKRFSVPVFGSSVDAEPSDHQNRDVEITPCPSPTSPALKSTENKTRSPKSNKVKVNPNSKSSDGKKRGGALSYLLCMSRNADTIDRHNVTGLPPNPNKNSKSKSKNFEGNAPANEAISKENTKASKKKKPVKGWFSVDSIVPPDFLVGQEQSKENIYGPMYQPTRGPSQGVRYRVDGTLEKPYVFPSGFTFGPEGRKLKLRRSTPDFKSTKSRSELKLENIQADVHLPTSTSDEFLSDQDFFLNFDAANQNSRRNHHRYSMPEVPDVHDFFSPNNIMSSNESNLELSRNNSSNTQPRDSRYKNNLYNETKAKDESNRGSKRNRYKKNRYSMPPKNDDFVYMGSFENLNLCDSLEKRQNAENERLTKEEMNKEKKKTRYSMPPKNPDCVYMGSFENIHFKFNGEKGDDPVLSLPTKDASLSRSYSSSASSSRKLDNEDEFKSSNKAMKTFKKGNVEQVTSANRDSPNNVSRPLAGKLQEKKHDLEPDTFDENLQVTNKSKFPNAFTRSAGRSSCMPGNKRSIAPPPAVFGSVTVSTPDPSIQSKGESTDGKSFKLPPPPNHTPSWEEMEKVQVRLSEIARGCHKGSQADISFDAETMNMEDRDQNVSGLKRISSTSASSDVVNVSGKHKVSKEVIYDIPKSNKKLVKQNNTEFVHNQQASKTEMDHSNSSNDSVFESSIKVTNTSLPNKTENKKNSYSNVEIINSAGKQTVHTISKPRNDYEFMYLCSTPQISVAADTKPKPLKSSDSMRLDKGHVIIAPQAPRTLTSSETDAASRRSAVMTSTPKVVRKPTFTEPSRPVPSPRKRSSGNRNSTVTEETPLTLVKIDDLDHLGINTPNVSATTPQPKAAPVPKKRTNLSYSSSACSHSEAEKKFTALAREEDSKEIVQQSITSPDCKSQANPTNDAKHIYEDIVIHKPPQPTCHLDPKNNPYQVCGSLFTSEKLEKELLYFKKRPKAARKDTSALSAFLPLSPLQTLKLTSSPLAKRKFEASENWPRPLYTGLSTSTSDLADMTELLDPNYSNWMVPGPRFYDDDTCVADDELSACNEEDWGDDGVGVKVKRGSLRKWASADDIIRSGSIVDRSMILAKRRRLRKRHKKSHPAASAATALSVTHHQKHLPLSKAVTSTNSHGINVFAKSRKSNTPRGVERPPLNHTDSGHDSDIISPCASPCAIVESYIGEGEEPNPRRQPSASKKSWEVRLQNLQWQRKIRSRENLSESLV</sequence>
<feature type="compositionally biased region" description="Basic and acidic residues" evidence="1">
    <location>
        <begin position="382"/>
        <end position="395"/>
    </location>
</feature>
<evidence type="ECO:0000313" key="3">
    <source>
        <dbReference type="Proteomes" id="UP001233172"/>
    </source>
</evidence>
<evidence type="ECO:0000256" key="1">
    <source>
        <dbReference type="SAM" id="MobiDB-lite"/>
    </source>
</evidence>
<feature type="compositionally biased region" description="Basic and acidic residues" evidence="1">
    <location>
        <begin position="455"/>
        <end position="465"/>
    </location>
</feature>
<feature type="compositionally biased region" description="Polar residues" evidence="1">
    <location>
        <begin position="858"/>
        <end position="868"/>
    </location>
</feature>
<feature type="compositionally biased region" description="Low complexity" evidence="1">
    <location>
        <begin position="298"/>
        <end position="317"/>
    </location>
</feature>
<keyword evidence="3" id="KW-1185">Reference proteome</keyword>
<evidence type="ECO:0000313" key="2">
    <source>
        <dbReference type="EMBL" id="KAK0051182.1"/>
    </source>
</evidence>
<dbReference type="AlphaFoldDB" id="A0AAD8F495"/>
<feature type="compositionally biased region" description="Polar residues" evidence="1">
    <location>
        <begin position="1"/>
        <end position="10"/>
    </location>
</feature>
<feature type="compositionally biased region" description="Polar residues" evidence="1">
    <location>
        <begin position="832"/>
        <end position="842"/>
    </location>
</feature>
<accession>A0AAD8F495</accession>
<feature type="region of interest" description="Disordered" evidence="1">
    <location>
        <begin position="858"/>
        <end position="887"/>
    </location>
</feature>
<feature type="region of interest" description="Disordered" evidence="1">
    <location>
        <begin position="785"/>
        <end position="843"/>
    </location>
</feature>
<feature type="region of interest" description="Disordered" evidence="1">
    <location>
        <begin position="1202"/>
        <end position="1221"/>
    </location>
</feature>
<feature type="compositionally biased region" description="Low complexity" evidence="1">
    <location>
        <begin position="439"/>
        <end position="454"/>
    </location>
</feature>
<feature type="compositionally biased region" description="Polar residues" evidence="1">
    <location>
        <begin position="479"/>
        <end position="493"/>
    </location>
</feature>
<feature type="region of interest" description="Disordered" evidence="1">
    <location>
        <begin position="428"/>
        <end position="495"/>
    </location>
</feature>
<organism evidence="2 3">
    <name type="scientific">Biomphalaria pfeifferi</name>
    <name type="common">Bloodfluke planorb</name>
    <name type="synonym">Freshwater snail</name>
    <dbReference type="NCBI Taxonomy" id="112525"/>
    <lineage>
        <taxon>Eukaryota</taxon>
        <taxon>Metazoa</taxon>
        <taxon>Spiralia</taxon>
        <taxon>Lophotrochozoa</taxon>
        <taxon>Mollusca</taxon>
        <taxon>Gastropoda</taxon>
        <taxon>Heterobranchia</taxon>
        <taxon>Euthyneura</taxon>
        <taxon>Panpulmonata</taxon>
        <taxon>Hygrophila</taxon>
        <taxon>Lymnaeoidea</taxon>
        <taxon>Planorbidae</taxon>
        <taxon>Biomphalaria</taxon>
    </lineage>
</organism>
<protein>
    <submittedName>
        <fullName evidence="2">GPI-anchored adhesin-like protein PGA55</fullName>
    </submittedName>
</protein>
<feature type="region of interest" description="Disordered" evidence="1">
    <location>
        <begin position="382"/>
        <end position="407"/>
    </location>
</feature>
<feature type="compositionally biased region" description="Polar residues" evidence="1">
    <location>
        <begin position="559"/>
        <end position="568"/>
    </location>
</feature>
<feature type="region of interest" description="Disordered" evidence="1">
    <location>
        <begin position="294"/>
        <end position="359"/>
    </location>
</feature>
<reference evidence="2" key="1">
    <citation type="journal article" date="2023" name="PLoS Negl. Trop. Dis.">
        <title>A genome sequence for Biomphalaria pfeifferi, the major vector snail for the human-infecting parasite Schistosoma mansoni.</title>
        <authorList>
            <person name="Bu L."/>
            <person name="Lu L."/>
            <person name="Laidemitt M.R."/>
            <person name="Zhang S.M."/>
            <person name="Mutuku M."/>
            <person name="Mkoji G."/>
            <person name="Steinauer M."/>
            <person name="Loker E.S."/>
        </authorList>
    </citation>
    <scope>NUCLEOTIDE SEQUENCE</scope>
    <source>
        <strain evidence="2">KasaAsao</strain>
    </source>
</reference>
<proteinExistence type="predicted"/>
<feature type="compositionally biased region" description="Basic residues" evidence="1">
    <location>
        <begin position="342"/>
        <end position="352"/>
    </location>
</feature>
<name>A0AAD8F495_BIOPF</name>